<reference evidence="3 4" key="1">
    <citation type="submission" date="2006-07" db="EMBL/GenBank/DDBJ databases">
        <title>Annotation of the draft genome assembly of Chlorobium ferroxidans DSM 13031.</title>
        <authorList>
            <consortium name="US DOE Joint Genome Institute (JGI-ORNL)"/>
            <person name="Larimer F."/>
            <person name="Land M."/>
            <person name="Hauser L."/>
        </authorList>
    </citation>
    <scope>NUCLEOTIDE SEQUENCE [LARGE SCALE GENOMIC DNA]</scope>
    <source>
        <strain evidence="3 4">DSM 13031</strain>
    </source>
</reference>
<evidence type="ECO:0000313" key="4">
    <source>
        <dbReference type="Proteomes" id="UP000004162"/>
    </source>
</evidence>
<keyword evidence="1" id="KW-0472">Membrane</keyword>
<feature type="transmembrane region" description="Helical" evidence="1">
    <location>
        <begin position="52"/>
        <end position="74"/>
    </location>
</feature>
<protein>
    <recommendedName>
        <fullName evidence="2">Flavinylation-associated cytochrome domain-containing protein</fullName>
    </recommendedName>
</protein>
<organism evidence="3 4">
    <name type="scientific">Chlorobium ferrooxidans DSM 13031</name>
    <dbReference type="NCBI Taxonomy" id="377431"/>
    <lineage>
        <taxon>Bacteria</taxon>
        <taxon>Pseudomonadati</taxon>
        <taxon>Chlorobiota</taxon>
        <taxon>Chlorobiia</taxon>
        <taxon>Chlorobiales</taxon>
        <taxon>Chlorobiaceae</taxon>
        <taxon>Chlorobium/Pelodictyon group</taxon>
        <taxon>Chlorobium</taxon>
    </lineage>
</organism>
<evidence type="ECO:0000256" key="1">
    <source>
        <dbReference type="SAM" id="Phobius"/>
    </source>
</evidence>
<keyword evidence="1" id="KW-1133">Transmembrane helix</keyword>
<dbReference type="InterPro" id="IPR025517">
    <property type="entry name" value="DUF4405"/>
</dbReference>
<dbReference type="AlphaFoldDB" id="Q0YS45"/>
<keyword evidence="4" id="KW-1185">Reference proteome</keyword>
<feature type="domain" description="Flavinylation-associated cytochrome" evidence="2">
    <location>
        <begin position="53"/>
        <end position="103"/>
    </location>
</feature>
<keyword evidence="1" id="KW-0812">Transmembrane</keyword>
<dbReference type="Proteomes" id="UP000004162">
    <property type="component" value="Unassembled WGS sequence"/>
</dbReference>
<feature type="transmembrane region" description="Helical" evidence="1">
    <location>
        <begin position="86"/>
        <end position="103"/>
    </location>
</feature>
<name>Q0YS45_9CHLB</name>
<proteinExistence type="predicted"/>
<dbReference type="Pfam" id="PF14358">
    <property type="entry name" value="DUF4405"/>
    <property type="match status" value="1"/>
</dbReference>
<accession>Q0YS45</accession>
<evidence type="ECO:0000313" key="3">
    <source>
        <dbReference type="EMBL" id="EAT59144.1"/>
    </source>
</evidence>
<evidence type="ECO:0000259" key="2">
    <source>
        <dbReference type="Pfam" id="PF14358"/>
    </source>
</evidence>
<sequence>MGINNSNRFFKLNLSFAIDFFKNHRPTLVHLKLIVHSTTHLSDTMKASMKSWATPLASGAFTISAVTGLLIFFDIEIGMVEDVHKWLSWLLVGGVLLHLLSNWKQFTGYFSKKPAIAIIATALLVTIASLLPLFGEDEKEGGKEQAGRNAAKALETSSLNTVALVLKTSPGLLIEKLVKNGIVVKNPALTIEEIARDNSKNENEVLASLLEASSQKNGTRD</sequence>
<feature type="transmembrane region" description="Helical" evidence="1">
    <location>
        <begin position="115"/>
        <end position="134"/>
    </location>
</feature>
<gene>
    <name evidence="3" type="ORF">CferDRAFT_1151</name>
</gene>
<reference evidence="3 4" key="2">
    <citation type="submission" date="2006-07" db="EMBL/GenBank/DDBJ databases">
        <title>Sequencing of the draft genome and assembly of Chlorobium ferroxidans DSM 13031.</title>
        <authorList>
            <consortium name="US DOE Joint Genome Institute (JGI-PGF)"/>
            <person name="Copeland A."/>
            <person name="Lucas S."/>
            <person name="Lapidus A."/>
            <person name="Barry K."/>
            <person name="Glavina del Rio T."/>
            <person name="Dalin E."/>
            <person name="Tice H."/>
            <person name="Bruce D."/>
            <person name="Pitluck S."/>
            <person name="Richardson P."/>
        </authorList>
    </citation>
    <scope>NUCLEOTIDE SEQUENCE [LARGE SCALE GENOMIC DNA]</scope>
    <source>
        <strain evidence="3 4">DSM 13031</strain>
    </source>
</reference>
<dbReference type="EMBL" id="AASE01000007">
    <property type="protein sequence ID" value="EAT59144.1"/>
    <property type="molecule type" value="Genomic_DNA"/>
</dbReference>
<comment type="caution">
    <text evidence="3">The sequence shown here is derived from an EMBL/GenBank/DDBJ whole genome shotgun (WGS) entry which is preliminary data.</text>
</comment>